<evidence type="ECO:0000313" key="5">
    <source>
        <dbReference type="Proteomes" id="UP000070383"/>
    </source>
</evidence>
<comment type="caution">
    <text evidence="4">The sequence shown here is derived from an EMBL/GenBank/DDBJ whole genome shotgun (WGS) entry which is preliminary data.</text>
</comment>
<feature type="compositionally biased region" description="Polar residues" evidence="2">
    <location>
        <begin position="74"/>
        <end position="91"/>
    </location>
</feature>
<keyword evidence="1" id="KW-0732">Signal</keyword>
<feature type="compositionally biased region" description="Basic and acidic residues" evidence="2">
    <location>
        <begin position="1268"/>
        <end position="1289"/>
    </location>
</feature>
<dbReference type="Proteomes" id="UP000070383">
    <property type="component" value="Unassembled WGS sequence"/>
</dbReference>
<evidence type="ECO:0000313" key="4">
    <source>
        <dbReference type="EMBL" id="KWZ78298.1"/>
    </source>
</evidence>
<feature type="region of interest" description="Disordered" evidence="2">
    <location>
        <begin position="1677"/>
        <end position="1697"/>
    </location>
</feature>
<feature type="compositionally biased region" description="Basic and acidic residues" evidence="2">
    <location>
        <begin position="92"/>
        <end position="108"/>
    </location>
</feature>
<feature type="region of interest" description="Disordered" evidence="2">
    <location>
        <begin position="1480"/>
        <end position="1516"/>
    </location>
</feature>
<accession>A0A133KFH4</accession>
<feature type="compositionally biased region" description="Polar residues" evidence="2">
    <location>
        <begin position="127"/>
        <end position="136"/>
    </location>
</feature>
<protein>
    <submittedName>
        <fullName evidence="4">Signal peptide protein, YSIRK family</fullName>
    </submittedName>
</protein>
<feature type="non-terminal residue" evidence="4">
    <location>
        <position position="1697"/>
    </location>
</feature>
<feature type="region of interest" description="Disordered" evidence="2">
    <location>
        <begin position="1371"/>
        <end position="1409"/>
    </location>
</feature>
<sequence length="1697" mass="183718">MKDCLKKLNKKMGGNMSKYKNANNLLEEKATNKEKKPIYATRKLSIGLVSCMLGILSFMPQVMAEGEEGPVTNVSVVSQNPSEGTETQNPSDSKENNQEGKDAKHEAGKAQIDGEANAPIPVPVLGQNRSSNLQGEQTVKEVLTAEEIAKIKEEAKNQGYEFTDEMIEKLKVELEKIKDKPDFQAEKNELIEKTLAGKKAELENREAKVDSNPPKMMNNGHYSTSPKGDSSALDGYTLPYDSYMGDPNGRQGKSKSGWFVTYKTIDEESNTIKNFYLENQPSGSEFEKFVEGVDDKIVANKYGENIDKTSVNKKFYLITDNGAKVGLNELVLVSEDAAGNILRITNYLNVKTYLPVASGKLTATLGQKEAITEDQIKKVLGIYYKAYDNDGQRSAIVNEIKNNKNTANIREGIEKYKPIGTRYSLKENPSFDKVGTTSVIALVKYADAEGKEIVEEVEIPLEVVDTEKPSMKNGHDESWGEGTGSLDGKTLAPIFMGEETGRTNYNKGSNYLSYKVIDNSGTIVDVKAEGLPSGTTLEEFKKGVDDIIKATEFDKDDKKCVVKKLWVKADSKAKEGLYSFTVTAKDPSGNTKTVVNKIEVKVYVPAAKDIIQAEIYDNNLTAGDGIGVYHKMYDNNAEEEAIKNAIADAIDKKRLPENVIGKDGYLPEGTSFKWKIPNNTYGDLNLLNTGLTERTVELTYTNKEGKIVTKEVRVLINVRDTKAPIIWRAKFNTGLAPDSPDQLDGKDFGGRSAFIGDDNSLNFTYRTGDNSGQIKSFTAEGAPDGTVFEGDESKGLDANGNRDKLAFSTDEQMLNRKIKIKATSTNKVGDYKITFTSTDNLGENGGNKTVVNNTIPVKTYLPVATKTMTLEKHEDVSKLSPEAYIGAYLEKYDTVNARKKDQVKADIYGDNIDKSKISDDRAKYFPKEGTRYEWVQKPNTNQAPGTYKAKAKVTFIKTDGTEVSEEVLIPYEVKEEQEPTAPSVKTDDQSGDVTVTPATEDKTKSIDVTYTGVDGNEHTVTATKDPTSKKWSVPAGSDISIDADSGVVTVPASKTQAGTEVKAIAKNIERVTNPVTATTKPSAPLISEGAEKGSLEITPQGNTDSLTITYTPKGKTQPETVEIKKDADGNWQNPTDHPGITVDDKGVVTIANGTGEENSEVKVTAKVGNSPATEAKGKIPDVTPPNPPELGLANDKSGDATITPAEDDTSKVTITYVGKDGQKKTVDVEKKNGSWTVPDASGLKLSPDGKTIIVPKTLTKDETEVKAISADEHGNTSNEKLVKVPDKTKPTTPKFQAKDDGSIEIDFPADDATSITVEYIDKDGNKKTATLTKEKDQWSVPRESVFDSKGGKLILPADKVQGGSAFTVKTQDEAGNISDPKNGTVSPDAPTISEKDGLVTITPPANADSQEIVYTPKGSETPVKVTAEKDEKGEWKLPEGTKGLEIDAKTGAVTIAKGNAKDGEPIKAITKLGKGNTAIPSKESTVNAPDTTGPAKPSIEAKEDGKVTVTPPSDKDTKTLAISFKDKNGNDQVVSATKDDNGKWKLDKKVEGASIDEKTGTITLDDGLTKAGTDVKATAKDKSENPSEEAQDKAKTLADRTNPKTPAKWKVDNPKKLTADEKKAVKKAIEDANKDENGKSTLAEGTEIVVGDDGTATIKYKDGTEDKIAGTDLVEKKADKKALEEESGKEQSTKADH</sequence>
<organism evidence="4 5">
    <name type="scientific">Anaerococcus tetradius</name>
    <dbReference type="NCBI Taxonomy" id="33036"/>
    <lineage>
        <taxon>Bacteria</taxon>
        <taxon>Bacillati</taxon>
        <taxon>Bacillota</taxon>
        <taxon>Tissierellia</taxon>
        <taxon>Tissierellales</taxon>
        <taxon>Peptoniphilaceae</taxon>
        <taxon>Anaerococcus</taxon>
    </lineage>
</organism>
<feature type="region of interest" description="Disordered" evidence="2">
    <location>
        <begin position="1575"/>
        <end position="1611"/>
    </location>
</feature>
<keyword evidence="5" id="KW-1185">Reference proteome</keyword>
<dbReference type="EMBL" id="LRPM01000029">
    <property type="protein sequence ID" value="KWZ78298.1"/>
    <property type="molecule type" value="Genomic_DNA"/>
</dbReference>
<feature type="domain" description="Atypical Rib" evidence="3">
    <location>
        <begin position="1602"/>
        <end position="1677"/>
    </location>
</feature>
<feature type="compositionally biased region" description="Basic and acidic residues" evidence="2">
    <location>
        <begin position="1577"/>
        <end position="1602"/>
    </location>
</feature>
<feature type="region of interest" description="Disordered" evidence="2">
    <location>
        <begin position="204"/>
        <end position="230"/>
    </location>
</feature>
<evidence type="ECO:0000256" key="2">
    <source>
        <dbReference type="SAM" id="MobiDB-lite"/>
    </source>
</evidence>
<dbReference type="STRING" id="33036.HMPREF3200_00833"/>
<dbReference type="Pfam" id="PF18938">
    <property type="entry name" value="aRib"/>
    <property type="match status" value="1"/>
</dbReference>
<evidence type="ECO:0000259" key="3">
    <source>
        <dbReference type="Pfam" id="PF18938"/>
    </source>
</evidence>
<reference evidence="5" key="1">
    <citation type="submission" date="2016-01" db="EMBL/GenBank/DDBJ databases">
        <authorList>
            <person name="Mitreva M."/>
            <person name="Pepin K.H."/>
            <person name="Mihindukulasuriya K.A."/>
            <person name="Fulton R."/>
            <person name="Fronick C."/>
            <person name="O'Laughlin M."/>
            <person name="Miner T."/>
            <person name="Herter B."/>
            <person name="Rosa B.A."/>
            <person name="Cordes M."/>
            <person name="Tomlinson C."/>
            <person name="Wollam A."/>
            <person name="Palsikar V.B."/>
            <person name="Mardis E.R."/>
            <person name="Wilson R.K."/>
        </authorList>
    </citation>
    <scope>NUCLEOTIDE SEQUENCE [LARGE SCALE GENOMIC DNA]</scope>
    <source>
        <strain evidence="5">MJR8151</strain>
    </source>
</reference>
<dbReference type="Gene3D" id="3.10.20.890">
    <property type="match status" value="1"/>
</dbReference>
<dbReference type="PATRIC" id="fig|33036.3.peg.826"/>
<name>A0A133KFH4_9FIRM</name>
<gene>
    <name evidence="4" type="ORF">HMPREF3200_00833</name>
</gene>
<feature type="region of interest" description="Disordered" evidence="2">
    <location>
        <begin position="975"/>
        <end position="997"/>
    </location>
</feature>
<feature type="compositionally biased region" description="Polar residues" evidence="2">
    <location>
        <begin position="1480"/>
        <end position="1490"/>
    </location>
</feature>
<feature type="region of interest" description="Disordered" evidence="2">
    <location>
        <begin position="1268"/>
        <end position="1301"/>
    </location>
</feature>
<feature type="region of interest" description="Disordered" evidence="2">
    <location>
        <begin position="74"/>
        <end position="136"/>
    </location>
</feature>
<evidence type="ECO:0000256" key="1">
    <source>
        <dbReference type="ARBA" id="ARBA00022729"/>
    </source>
</evidence>
<dbReference type="InterPro" id="IPR044024">
    <property type="entry name" value="aRib"/>
</dbReference>
<proteinExistence type="predicted"/>